<evidence type="ECO:0000256" key="8">
    <source>
        <dbReference type="PROSITE-ProRule" id="PRU00023"/>
    </source>
</evidence>
<feature type="region of interest" description="Disordered" evidence="9">
    <location>
        <begin position="657"/>
        <end position="684"/>
    </location>
</feature>
<evidence type="ECO:0000256" key="9">
    <source>
        <dbReference type="SAM" id="MobiDB-lite"/>
    </source>
</evidence>
<dbReference type="PANTHER" id="PTHR24186">
    <property type="entry name" value="PROTEIN PHOSPHATASE 1 REGULATORY SUBUNIT"/>
    <property type="match status" value="1"/>
</dbReference>
<dbReference type="Proteomes" id="UP001168098">
    <property type="component" value="Unassembled WGS sequence"/>
</dbReference>
<evidence type="ECO:0000256" key="10">
    <source>
        <dbReference type="SAM" id="Phobius"/>
    </source>
</evidence>
<name>A0AA39A8D7_VITRO</name>
<dbReference type="Gene3D" id="1.25.40.20">
    <property type="entry name" value="Ankyrin repeat-containing domain"/>
    <property type="match status" value="1"/>
</dbReference>
<feature type="transmembrane region" description="Helical" evidence="10">
    <location>
        <begin position="187"/>
        <end position="207"/>
    </location>
</feature>
<dbReference type="Gene3D" id="1.20.1540.10">
    <property type="entry name" value="Rhomboid-like"/>
    <property type="match status" value="1"/>
</dbReference>
<dbReference type="PROSITE" id="PS50088">
    <property type="entry name" value="ANK_REPEAT"/>
    <property type="match status" value="5"/>
</dbReference>
<dbReference type="EMBL" id="JARBHA010000004">
    <property type="protein sequence ID" value="KAJ9702365.1"/>
    <property type="molecule type" value="Genomic_DNA"/>
</dbReference>
<feature type="transmembrane region" description="Helical" evidence="10">
    <location>
        <begin position="161"/>
        <end position="181"/>
    </location>
</feature>
<keyword evidence="14" id="KW-1185">Reference proteome</keyword>
<feature type="domain" description="PGG" evidence="12">
    <location>
        <begin position="684"/>
        <end position="790"/>
    </location>
</feature>
<keyword evidence="5 10" id="KW-1133">Transmembrane helix</keyword>
<comment type="similarity">
    <text evidence="2">Belongs to the peptidase S54 family.</text>
</comment>
<evidence type="ECO:0000313" key="14">
    <source>
        <dbReference type="Proteomes" id="UP001168098"/>
    </source>
</evidence>
<evidence type="ECO:0000259" key="12">
    <source>
        <dbReference type="Pfam" id="PF13962"/>
    </source>
</evidence>
<feature type="repeat" description="ANK" evidence="8">
    <location>
        <begin position="490"/>
        <end position="522"/>
    </location>
</feature>
<evidence type="ECO:0000256" key="4">
    <source>
        <dbReference type="ARBA" id="ARBA00022737"/>
    </source>
</evidence>
<dbReference type="Pfam" id="PF00023">
    <property type="entry name" value="Ank"/>
    <property type="match status" value="1"/>
</dbReference>
<dbReference type="InterPro" id="IPR035952">
    <property type="entry name" value="Rhomboid-like_sf"/>
</dbReference>
<dbReference type="PRINTS" id="PR01415">
    <property type="entry name" value="ANKYRIN"/>
</dbReference>
<keyword evidence="3 10" id="KW-0812">Transmembrane</keyword>
<reference evidence="13 14" key="1">
    <citation type="journal article" date="2023" name="BMC Biotechnol.">
        <title>Vitis rotundifolia cv Carlos genome sequencing.</title>
        <authorList>
            <person name="Huff M."/>
            <person name="Hulse-Kemp A."/>
            <person name="Scheffler B."/>
            <person name="Youngblood R."/>
            <person name="Simpson S."/>
            <person name="Babiker E."/>
            <person name="Staton M."/>
        </authorList>
    </citation>
    <scope>NUCLEOTIDE SEQUENCE [LARGE SCALE GENOMIC DNA]</scope>
    <source>
        <tissue evidence="13">Leaf</tissue>
    </source>
</reference>
<dbReference type="InterPro" id="IPR036259">
    <property type="entry name" value="MFS_trans_sf"/>
</dbReference>
<evidence type="ECO:0000256" key="3">
    <source>
        <dbReference type="ARBA" id="ARBA00022692"/>
    </source>
</evidence>
<dbReference type="InterPro" id="IPR026961">
    <property type="entry name" value="PGG_dom"/>
</dbReference>
<gene>
    <name evidence="13" type="ORF">PVL29_004208</name>
</gene>
<feature type="transmembrane region" description="Helical" evidence="10">
    <location>
        <begin position="803"/>
        <end position="825"/>
    </location>
</feature>
<accession>A0AA39A8D7</accession>
<organism evidence="13 14">
    <name type="scientific">Vitis rotundifolia</name>
    <name type="common">Muscadine grape</name>
    <dbReference type="NCBI Taxonomy" id="103349"/>
    <lineage>
        <taxon>Eukaryota</taxon>
        <taxon>Viridiplantae</taxon>
        <taxon>Streptophyta</taxon>
        <taxon>Embryophyta</taxon>
        <taxon>Tracheophyta</taxon>
        <taxon>Spermatophyta</taxon>
        <taxon>Magnoliopsida</taxon>
        <taxon>eudicotyledons</taxon>
        <taxon>Gunneridae</taxon>
        <taxon>Pentapetalae</taxon>
        <taxon>rosids</taxon>
        <taxon>Vitales</taxon>
        <taxon>Vitaceae</taxon>
        <taxon>Viteae</taxon>
        <taxon>Vitis</taxon>
    </lineage>
</organism>
<dbReference type="InterPro" id="IPR002110">
    <property type="entry name" value="Ankyrin_rpt"/>
</dbReference>
<dbReference type="PROSITE" id="PS50297">
    <property type="entry name" value="ANK_REP_REGION"/>
    <property type="match status" value="4"/>
</dbReference>
<keyword evidence="6 8" id="KW-0040">ANK repeat</keyword>
<dbReference type="Pfam" id="PF12796">
    <property type="entry name" value="Ank_2"/>
    <property type="match status" value="3"/>
</dbReference>
<evidence type="ECO:0000256" key="1">
    <source>
        <dbReference type="ARBA" id="ARBA00004141"/>
    </source>
</evidence>
<dbReference type="SUPFAM" id="SSF103473">
    <property type="entry name" value="MFS general substrate transporter"/>
    <property type="match status" value="1"/>
</dbReference>
<proteinExistence type="inferred from homology"/>
<feature type="transmembrane region" description="Helical" evidence="10">
    <location>
        <begin position="693"/>
        <end position="710"/>
    </location>
</feature>
<feature type="repeat" description="ANK" evidence="8">
    <location>
        <begin position="456"/>
        <end position="488"/>
    </location>
</feature>
<feature type="domain" description="Peptidase S54 rhomboid" evidence="11">
    <location>
        <begin position="124"/>
        <end position="272"/>
    </location>
</feature>
<evidence type="ECO:0000256" key="2">
    <source>
        <dbReference type="ARBA" id="ARBA00009045"/>
    </source>
</evidence>
<dbReference type="SUPFAM" id="SSF144091">
    <property type="entry name" value="Rhomboid-like"/>
    <property type="match status" value="1"/>
</dbReference>
<dbReference type="FunFam" id="1.20.1540.10:FF:000013">
    <property type="entry name" value="Rhomboid protease aarA"/>
    <property type="match status" value="1"/>
</dbReference>
<evidence type="ECO:0000256" key="5">
    <source>
        <dbReference type="ARBA" id="ARBA00022989"/>
    </source>
</evidence>
<evidence type="ECO:0000256" key="7">
    <source>
        <dbReference type="ARBA" id="ARBA00023136"/>
    </source>
</evidence>
<comment type="subcellular location">
    <subcellularLocation>
        <location evidence="1">Membrane</location>
        <topology evidence="1">Multi-pass membrane protein</topology>
    </subcellularLocation>
</comment>
<feature type="transmembrane region" description="Helical" evidence="10">
    <location>
        <begin position="127"/>
        <end position="149"/>
    </location>
</feature>
<dbReference type="GO" id="GO:0005886">
    <property type="term" value="C:plasma membrane"/>
    <property type="evidence" value="ECO:0007669"/>
    <property type="project" value="TreeGrafter"/>
</dbReference>
<dbReference type="InterPro" id="IPR036770">
    <property type="entry name" value="Ankyrin_rpt-contain_sf"/>
</dbReference>
<keyword evidence="4" id="KW-0677">Repeat</keyword>
<keyword evidence="7 10" id="KW-0472">Membrane</keyword>
<sequence>MGQFQQLLAHRPCTIKLMPMPSASLLPINAAFSKLPTSSSLRLTPPTRLLPISAAPSRFVCKMNGSDLTSQLELGKSGGKWKPQRQVNGIFWIILLNLGIFVADHLFQVRAIKTLYLYHNWPAWYQFVTATFCHANWNHLSSNLFFLYIFGKLVEEEEGNFGLWLSYILTGAGANLVSWLVLPRNAVSLGASGAVFGLFAISVLVKISWDWRKILEVLILGQFVIEKVMEAAQASTGLSGTFLGGYSIQSINHIAHLSGALIGVLLVWLLSRVPSQPSNQEPIALNMDERLHEAVLKGDVSAFLVLVQEDEDIVEQVVPRSSSTILHLAARLGHHELAAEILKLSPELAATRNEKLDTPLHEACREGRAEIVKLLLETDPLIAGKVNRDNETALYVGCDRGRLDVVKQLLNHPWLLALELDSFTTSLHLAASRGHTDIVKEILKVRPDFAREKDFDGCTPLHLACSKGHLEVTSELLRLDPDLTSLQDKDGLTPLHWAIIKGHLNIIDKILAIGLHLAQTTTKHGETVLHLGVKNNRYEAVQYLMEKLNFTQLLNTPDKNGNTILHLAAAGKLTTMVKYLLELGVDVNAQNCKGFTSLDVITSDASNSKAGLEIVTALCQAGAKRCSQLSPASPEIQENHQPTSGVLNSLNVASPWPKMMPDSPVQHHNKKHDQSRKKPLDQNEGLRNARNKFTVVAVLVATVTFSAGINPPGGFNQQTGKSMLGKQTPFKVFMVFNILALFLSLSIVIVLVSVIPYQRKSMMRLLVFTHRVMWASMIFMAAAYMAATWMIIPPGPGSEWEFVALLCLGGGCTMAIFVSAGMVLVRQFRKYQLRKVNAKTYGGPDNIISHAGKMQMIKRHGYESTCNSDVDSSDQGGYHLY</sequence>
<feature type="repeat" description="ANK" evidence="8">
    <location>
        <begin position="355"/>
        <end position="377"/>
    </location>
</feature>
<dbReference type="SMART" id="SM00248">
    <property type="entry name" value="ANK"/>
    <property type="match status" value="9"/>
</dbReference>
<dbReference type="Pfam" id="PF13962">
    <property type="entry name" value="PGG"/>
    <property type="match status" value="1"/>
</dbReference>
<dbReference type="AlphaFoldDB" id="A0AA39A8D7"/>
<evidence type="ECO:0000259" key="11">
    <source>
        <dbReference type="Pfam" id="PF01694"/>
    </source>
</evidence>
<dbReference type="PANTHER" id="PTHR24186:SF37">
    <property type="entry name" value="PGG DOMAIN-CONTAINING PROTEIN"/>
    <property type="match status" value="1"/>
</dbReference>
<feature type="repeat" description="ANK" evidence="8">
    <location>
        <begin position="422"/>
        <end position="454"/>
    </location>
</feature>
<dbReference type="InterPro" id="IPR022764">
    <property type="entry name" value="Peptidase_S54_rhomboid_dom"/>
</dbReference>
<feature type="transmembrane region" description="Helical" evidence="10">
    <location>
        <begin position="89"/>
        <end position="107"/>
    </location>
</feature>
<feature type="repeat" description="ANK" evidence="8">
    <location>
        <begin position="560"/>
        <end position="592"/>
    </location>
</feature>
<feature type="transmembrane region" description="Helical" evidence="10">
    <location>
        <begin position="730"/>
        <end position="752"/>
    </location>
</feature>
<dbReference type="GO" id="GO:0004252">
    <property type="term" value="F:serine-type endopeptidase activity"/>
    <property type="evidence" value="ECO:0007669"/>
    <property type="project" value="InterPro"/>
</dbReference>
<dbReference type="Pfam" id="PF01694">
    <property type="entry name" value="Rhomboid"/>
    <property type="match status" value="1"/>
</dbReference>
<evidence type="ECO:0000256" key="6">
    <source>
        <dbReference type="ARBA" id="ARBA00023043"/>
    </source>
</evidence>
<protein>
    <submittedName>
        <fullName evidence="13">Uncharacterized protein</fullName>
    </submittedName>
</protein>
<evidence type="ECO:0000313" key="13">
    <source>
        <dbReference type="EMBL" id="KAJ9702365.1"/>
    </source>
</evidence>
<dbReference type="SUPFAM" id="SSF48403">
    <property type="entry name" value="Ankyrin repeat"/>
    <property type="match status" value="1"/>
</dbReference>
<comment type="caution">
    <text evidence="13">The sequence shown here is derived from an EMBL/GenBank/DDBJ whole genome shotgun (WGS) entry which is preliminary data.</text>
</comment>
<feature type="transmembrane region" description="Helical" evidence="10">
    <location>
        <begin position="772"/>
        <end position="791"/>
    </location>
</feature>